<dbReference type="Proteomes" id="UP000676194">
    <property type="component" value="Chromosome"/>
</dbReference>
<feature type="chain" id="PRO_5034147602" evidence="1">
    <location>
        <begin position="24"/>
        <end position="173"/>
    </location>
</feature>
<dbReference type="Pfam" id="PF07617">
    <property type="entry name" value="DUF1579"/>
    <property type="match status" value="1"/>
</dbReference>
<dbReference type="RefSeq" id="WP_213495118.1">
    <property type="nucleotide sequence ID" value="NZ_CP074694.1"/>
</dbReference>
<gene>
    <name evidence="2" type="ORF">KIH39_20675</name>
</gene>
<proteinExistence type="predicted"/>
<evidence type="ECO:0000313" key="3">
    <source>
        <dbReference type="Proteomes" id="UP000676194"/>
    </source>
</evidence>
<accession>A0A8E6EUG7</accession>
<evidence type="ECO:0000313" key="2">
    <source>
        <dbReference type="EMBL" id="QVL31237.1"/>
    </source>
</evidence>
<sequence length="173" mass="19323">MKKRNLITLALALLFLGVSGARGQEPPKQGPEYDVLKKLVGTWNISMKDGGNESLGTITYKSELNGVWIANDLSVDFGGFKYQGHGMNSYDDQKKKYLTVWFDNMVTLPTTSEGTYDKAKKTLTMTGEGRGMDGKMEKQKSVLEFVDDNTINFTMYSGDGKDPTFSSVYKRKK</sequence>
<keyword evidence="3" id="KW-1185">Reference proteome</keyword>
<dbReference type="InterPro" id="IPR011473">
    <property type="entry name" value="DUF1579"/>
</dbReference>
<dbReference type="AlphaFoldDB" id="A0A8E6EUG7"/>
<protein>
    <submittedName>
        <fullName evidence="2">DUF1579 family protein</fullName>
    </submittedName>
</protein>
<name>A0A8E6EUG7_9BACT</name>
<keyword evidence="1" id="KW-0732">Signal</keyword>
<reference evidence="2" key="1">
    <citation type="submission" date="2021-05" db="EMBL/GenBank/DDBJ databases">
        <title>Complete genome sequence of the cellulolytic planctomycete Telmatocola sphagniphila SP2T and characterization of the first cellulase from planctomycetes.</title>
        <authorList>
            <person name="Rakitin A.L."/>
            <person name="Beletsky A.V."/>
            <person name="Naumoff D.G."/>
            <person name="Kulichevskaya I.S."/>
            <person name="Mardanov A.V."/>
            <person name="Ravin N.V."/>
            <person name="Dedysh S.N."/>
        </authorList>
    </citation>
    <scope>NUCLEOTIDE SEQUENCE</scope>
    <source>
        <strain evidence="2">SP2T</strain>
    </source>
</reference>
<feature type="signal peptide" evidence="1">
    <location>
        <begin position="1"/>
        <end position="23"/>
    </location>
</feature>
<dbReference type="KEGG" id="tsph:KIH39_20675"/>
<organism evidence="2 3">
    <name type="scientific">Telmatocola sphagniphila</name>
    <dbReference type="NCBI Taxonomy" id="1123043"/>
    <lineage>
        <taxon>Bacteria</taxon>
        <taxon>Pseudomonadati</taxon>
        <taxon>Planctomycetota</taxon>
        <taxon>Planctomycetia</taxon>
        <taxon>Gemmatales</taxon>
        <taxon>Gemmataceae</taxon>
    </lineage>
</organism>
<evidence type="ECO:0000256" key="1">
    <source>
        <dbReference type="SAM" id="SignalP"/>
    </source>
</evidence>
<dbReference type="EMBL" id="CP074694">
    <property type="protein sequence ID" value="QVL31237.1"/>
    <property type="molecule type" value="Genomic_DNA"/>
</dbReference>